<reference evidence="12 13" key="1">
    <citation type="submission" date="2014-04" db="EMBL/GenBank/DDBJ databases">
        <title>Draft genome sequence of Pantoea beijingensis strain LMG 27579, an emerging pathogen to Pleurotus eryngii with potential industrial application.</title>
        <authorList>
            <person name="Xu F."/>
            <person name="Liu Y."/>
            <person name="Wang S."/>
            <person name="Yin Y."/>
            <person name="Ma Y."/>
            <person name="Zhao S."/>
            <person name="Rong C."/>
        </authorList>
    </citation>
    <scope>NUCLEOTIDE SEQUENCE [LARGE SCALE GENOMIC DNA]</scope>
    <source>
        <strain evidence="12 13">LMG 27579</strain>
    </source>
</reference>
<evidence type="ECO:0000256" key="5">
    <source>
        <dbReference type="ARBA" id="ARBA00022764"/>
    </source>
</evidence>
<dbReference type="SUPFAM" id="SSF49354">
    <property type="entry name" value="PapD-like"/>
    <property type="match status" value="1"/>
</dbReference>
<evidence type="ECO:0000256" key="9">
    <source>
        <dbReference type="SAM" id="SignalP"/>
    </source>
</evidence>
<dbReference type="AlphaFoldDB" id="A0A443IAC2"/>
<feature type="domain" description="Pili assembly chaperone N-terminal" evidence="10">
    <location>
        <begin position="20"/>
        <end position="137"/>
    </location>
</feature>
<evidence type="ECO:0000259" key="11">
    <source>
        <dbReference type="Pfam" id="PF02753"/>
    </source>
</evidence>
<dbReference type="PANTHER" id="PTHR30251">
    <property type="entry name" value="PILUS ASSEMBLY CHAPERONE"/>
    <property type="match status" value="1"/>
</dbReference>
<dbReference type="GO" id="GO:0071555">
    <property type="term" value="P:cell wall organization"/>
    <property type="evidence" value="ECO:0007669"/>
    <property type="project" value="InterPro"/>
</dbReference>
<keyword evidence="3" id="KW-1029">Fimbrium biogenesis</keyword>
<feature type="domain" description="Pili assembly chaperone C-terminal" evidence="11">
    <location>
        <begin position="159"/>
        <end position="215"/>
    </location>
</feature>
<feature type="signal peptide" evidence="9">
    <location>
        <begin position="1"/>
        <end position="19"/>
    </location>
</feature>
<dbReference type="InterPro" id="IPR016147">
    <property type="entry name" value="Pili_assmbl_chaperone_N"/>
</dbReference>
<dbReference type="PROSITE" id="PS00635">
    <property type="entry name" value="PILI_CHAPERONE"/>
    <property type="match status" value="1"/>
</dbReference>
<dbReference type="InterPro" id="IPR050643">
    <property type="entry name" value="Periplasmic_pilus_chap"/>
</dbReference>
<comment type="subcellular location">
    <subcellularLocation>
        <location evidence="1 8">Periplasm</location>
    </subcellularLocation>
</comment>
<name>A0A443IAC2_9GAMM</name>
<keyword evidence="5" id="KW-0574">Periplasm</keyword>
<dbReference type="SUPFAM" id="SSF49584">
    <property type="entry name" value="Periplasmic chaperone C-domain"/>
    <property type="match status" value="1"/>
</dbReference>
<dbReference type="InterPro" id="IPR013783">
    <property type="entry name" value="Ig-like_fold"/>
</dbReference>
<evidence type="ECO:0000259" key="10">
    <source>
        <dbReference type="Pfam" id="PF00345"/>
    </source>
</evidence>
<sequence>MLRLLLTLCLLTASLAGRAGVEIGGTRLIYDANAKQATLSVNNPDDRSYLIQSWVDKDPAAGDGDNTFVTTPPLFRLEPHSQNSVRVVYTGRPLPADRESMLWLSIKSVPSISKDETNRLLISVKSVLKLFYRPAGLSGEPATAYEKLTFVRRGGQVYVSNPTPYYVSFYDLSIGGLPVKSLPTLKPLSGQSLDVPAGTAGAVSWRAINDFGGITDVRKAKI</sequence>
<dbReference type="Pfam" id="PF00345">
    <property type="entry name" value="PapD_N"/>
    <property type="match status" value="1"/>
</dbReference>
<keyword evidence="6 8" id="KW-0143">Chaperone</keyword>
<dbReference type="GO" id="GO:0030288">
    <property type="term" value="C:outer membrane-bounded periplasmic space"/>
    <property type="evidence" value="ECO:0007669"/>
    <property type="project" value="InterPro"/>
</dbReference>
<protein>
    <submittedName>
        <fullName evidence="12">Fimbrial assembly protein</fullName>
    </submittedName>
</protein>
<organism evidence="12 13">
    <name type="scientific">[Pantoea] beijingensis</name>
    <dbReference type="NCBI Taxonomy" id="1324864"/>
    <lineage>
        <taxon>Bacteria</taxon>
        <taxon>Pseudomonadati</taxon>
        <taxon>Pseudomonadota</taxon>
        <taxon>Gammaproteobacteria</taxon>
        <taxon>Enterobacterales</taxon>
        <taxon>Erwiniaceae</taxon>
        <taxon>Erwinia</taxon>
    </lineage>
</organism>
<dbReference type="Gene3D" id="2.60.40.10">
    <property type="entry name" value="Immunoglobulins"/>
    <property type="match status" value="2"/>
</dbReference>
<keyword evidence="13" id="KW-1185">Reference proteome</keyword>
<dbReference type="PANTHER" id="PTHR30251:SF2">
    <property type="entry name" value="FIMBRIAL CHAPERONE YADV-RELATED"/>
    <property type="match status" value="1"/>
</dbReference>
<dbReference type="InterPro" id="IPR001829">
    <property type="entry name" value="Pili_assmbl_chaperone_bac"/>
</dbReference>
<evidence type="ECO:0000256" key="6">
    <source>
        <dbReference type="ARBA" id="ARBA00023186"/>
    </source>
</evidence>
<dbReference type="InterPro" id="IPR008962">
    <property type="entry name" value="PapD-like_sf"/>
</dbReference>
<keyword evidence="4 9" id="KW-0732">Signal</keyword>
<evidence type="ECO:0000256" key="7">
    <source>
        <dbReference type="ARBA" id="ARBA00023319"/>
    </source>
</evidence>
<evidence type="ECO:0000256" key="3">
    <source>
        <dbReference type="ARBA" id="ARBA00022558"/>
    </source>
</evidence>
<gene>
    <name evidence="12" type="ORF">ED28_15180</name>
</gene>
<dbReference type="InterPro" id="IPR036316">
    <property type="entry name" value="Pili_assmbl_chap_C_dom_sf"/>
</dbReference>
<evidence type="ECO:0000256" key="1">
    <source>
        <dbReference type="ARBA" id="ARBA00004418"/>
    </source>
</evidence>
<evidence type="ECO:0000256" key="8">
    <source>
        <dbReference type="RuleBase" id="RU003918"/>
    </source>
</evidence>
<dbReference type="Pfam" id="PF02753">
    <property type="entry name" value="PapD_C"/>
    <property type="match status" value="1"/>
</dbReference>
<feature type="chain" id="PRO_5019154241" evidence="9">
    <location>
        <begin position="20"/>
        <end position="222"/>
    </location>
</feature>
<dbReference type="EMBL" id="JMEE01000040">
    <property type="protein sequence ID" value="RWR01118.1"/>
    <property type="molecule type" value="Genomic_DNA"/>
</dbReference>
<accession>A0A443IAC2</accession>
<comment type="caution">
    <text evidence="12">The sequence shown here is derived from an EMBL/GenBank/DDBJ whole genome shotgun (WGS) entry which is preliminary data.</text>
</comment>
<proteinExistence type="inferred from homology"/>
<dbReference type="PRINTS" id="PR00969">
    <property type="entry name" value="CHAPERONPILI"/>
</dbReference>
<evidence type="ECO:0000256" key="4">
    <source>
        <dbReference type="ARBA" id="ARBA00022729"/>
    </source>
</evidence>
<dbReference type="InterPro" id="IPR016148">
    <property type="entry name" value="Pili_assmbl_chaperone_C"/>
</dbReference>
<evidence type="ECO:0000256" key="2">
    <source>
        <dbReference type="ARBA" id="ARBA00007399"/>
    </source>
</evidence>
<dbReference type="Proteomes" id="UP000288794">
    <property type="component" value="Unassembled WGS sequence"/>
</dbReference>
<keyword evidence="7" id="KW-0393">Immunoglobulin domain</keyword>
<dbReference type="InterPro" id="IPR018046">
    <property type="entry name" value="Pili_assmbl_chaperone_CS"/>
</dbReference>
<evidence type="ECO:0000313" key="13">
    <source>
        <dbReference type="Proteomes" id="UP000288794"/>
    </source>
</evidence>
<dbReference type="RefSeq" id="WP_128178885.1">
    <property type="nucleotide sequence ID" value="NZ_CP071409.1"/>
</dbReference>
<evidence type="ECO:0000313" key="12">
    <source>
        <dbReference type="EMBL" id="RWR01118.1"/>
    </source>
</evidence>
<comment type="similarity">
    <text evidence="2 8">Belongs to the periplasmic pilus chaperone family.</text>
</comment>